<dbReference type="PANTHER" id="PTHR22978:SF12">
    <property type="entry name" value="MATERNAL B9.15 PROTEIN-LIKE ISOFORM X1"/>
    <property type="match status" value="1"/>
</dbReference>
<feature type="region of interest" description="Disordered" evidence="2">
    <location>
        <begin position="123"/>
        <end position="178"/>
    </location>
</feature>
<dbReference type="PANTHER" id="PTHR22978">
    <property type="entry name" value="B-CELL TRANSLOCATION GENE"/>
    <property type="match status" value="1"/>
</dbReference>
<proteinExistence type="inferred from homology"/>
<evidence type="ECO:0000313" key="5">
    <source>
        <dbReference type="Proteomes" id="UP000472263"/>
    </source>
</evidence>
<dbReference type="GO" id="GO:0005634">
    <property type="term" value="C:nucleus"/>
    <property type="evidence" value="ECO:0007669"/>
    <property type="project" value="TreeGrafter"/>
</dbReference>
<dbReference type="Ensembl" id="ENSMMDT00005035557.1">
    <property type="protein sequence ID" value="ENSMMDP00005034788.1"/>
    <property type="gene ID" value="ENSMMDG00005016354.1"/>
</dbReference>
<dbReference type="InterPro" id="IPR033332">
    <property type="entry name" value="BTG"/>
</dbReference>
<dbReference type="SUPFAM" id="SSF160696">
    <property type="entry name" value="BTG domain-like"/>
    <property type="match status" value="1"/>
</dbReference>
<gene>
    <name evidence="4" type="primary">si:dkey-79d12.5</name>
</gene>
<evidence type="ECO:0000259" key="3">
    <source>
        <dbReference type="PROSITE" id="PS00960"/>
    </source>
</evidence>
<reference evidence="4" key="1">
    <citation type="submission" date="2019-06" db="EMBL/GenBank/DDBJ databases">
        <authorList>
            <consortium name="Wellcome Sanger Institute Data Sharing"/>
        </authorList>
    </citation>
    <scope>NUCLEOTIDE SEQUENCE [LARGE SCALE GENOMIC DNA]</scope>
</reference>
<feature type="compositionally biased region" description="Basic and acidic residues" evidence="2">
    <location>
        <begin position="158"/>
        <end position="174"/>
    </location>
</feature>
<feature type="compositionally biased region" description="Polar residues" evidence="2">
    <location>
        <begin position="126"/>
        <end position="150"/>
    </location>
</feature>
<dbReference type="AlphaFoldDB" id="A0A667Z821"/>
<organism evidence="4 5">
    <name type="scientific">Myripristis murdjan</name>
    <name type="common">pinecone soldierfish</name>
    <dbReference type="NCBI Taxonomy" id="586833"/>
    <lineage>
        <taxon>Eukaryota</taxon>
        <taxon>Metazoa</taxon>
        <taxon>Chordata</taxon>
        <taxon>Craniata</taxon>
        <taxon>Vertebrata</taxon>
        <taxon>Euteleostomi</taxon>
        <taxon>Actinopterygii</taxon>
        <taxon>Neopterygii</taxon>
        <taxon>Teleostei</taxon>
        <taxon>Neoteleostei</taxon>
        <taxon>Acanthomorphata</taxon>
        <taxon>Holocentriformes</taxon>
        <taxon>Holocentridae</taxon>
        <taxon>Myripristis</taxon>
    </lineage>
</organism>
<dbReference type="PRINTS" id="PR00310">
    <property type="entry name" value="ANTIPRLFBTG1"/>
</dbReference>
<comment type="similarity">
    <text evidence="1">Belongs to the BTG family.</text>
</comment>
<evidence type="ECO:0000256" key="1">
    <source>
        <dbReference type="ARBA" id="ARBA00007989"/>
    </source>
</evidence>
<accession>A0A667Z821</accession>
<evidence type="ECO:0000256" key="2">
    <source>
        <dbReference type="SAM" id="MobiDB-lite"/>
    </source>
</evidence>
<dbReference type="PROSITE" id="PS00960">
    <property type="entry name" value="BTG_1"/>
    <property type="match status" value="1"/>
</dbReference>
<dbReference type="Proteomes" id="UP000472263">
    <property type="component" value="Chromosome 16"/>
</dbReference>
<dbReference type="Gene3D" id="3.90.640.90">
    <property type="entry name" value="Anti-proliferative protein, N-terminal domain"/>
    <property type="match status" value="1"/>
</dbReference>
<feature type="domain" description="Anti-proliferative protein" evidence="3">
    <location>
        <begin position="42"/>
        <end position="62"/>
    </location>
</feature>
<dbReference type="FunCoup" id="A0A667Z821">
    <property type="interactions" value="48"/>
</dbReference>
<dbReference type="FunFam" id="3.90.640.90:FF:000002">
    <property type="entry name" value="BTG anti-proliferation factor 4"/>
    <property type="match status" value="1"/>
</dbReference>
<sequence>MKREVSAGVNFLKRLAVQRGKLDEAKADVFAENLQRLLCDKYNDHWYPDCPRKGQAYRCIRINNRIPCDEVVLKACEESEVTPSELGLPSEITLWIDPLEVCARSGENCRPFTIARFKEEQDDSSVDSVNLDTSDYHSATSSDCGSTASSDTEEEVKDGEAEGEKEKEKERSENEMVEGDAHVITMVPRIREKGKRHGDGLNKPKFSRNSVPTSLQYFYHPASVWPQYKKSAPVFLTTVCAPPPQQVLGYYIMPQPSPQFILPQATLQPWAAVKG</sequence>
<dbReference type="SMART" id="SM00099">
    <property type="entry name" value="btg1"/>
    <property type="match status" value="1"/>
</dbReference>
<dbReference type="OrthoDB" id="19928at2759"/>
<dbReference type="InParanoid" id="A0A667Z821"/>
<reference evidence="4" key="3">
    <citation type="submission" date="2025-09" db="UniProtKB">
        <authorList>
            <consortium name="Ensembl"/>
        </authorList>
    </citation>
    <scope>IDENTIFICATION</scope>
</reference>
<keyword evidence="5" id="KW-1185">Reference proteome</keyword>
<reference evidence="4" key="2">
    <citation type="submission" date="2025-08" db="UniProtKB">
        <authorList>
            <consortium name="Ensembl"/>
        </authorList>
    </citation>
    <scope>IDENTIFICATION</scope>
</reference>
<dbReference type="Pfam" id="PF07742">
    <property type="entry name" value="BTG"/>
    <property type="match status" value="1"/>
</dbReference>
<dbReference type="InterPro" id="IPR002087">
    <property type="entry name" value="Anti_prolifrtn"/>
</dbReference>
<dbReference type="GO" id="GO:0005737">
    <property type="term" value="C:cytoplasm"/>
    <property type="evidence" value="ECO:0007669"/>
    <property type="project" value="TreeGrafter"/>
</dbReference>
<name>A0A667Z821_9TELE</name>
<dbReference type="InterPro" id="IPR036054">
    <property type="entry name" value="BTG-like_sf"/>
</dbReference>
<dbReference type="GeneTree" id="ENSGT00950000182952"/>
<evidence type="ECO:0000313" key="4">
    <source>
        <dbReference type="Ensembl" id="ENSMMDP00005034788.1"/>
    </source>
</evidence>
<protein>
    <submittedName>
        <fullName evidence="4">Si:dkey-79d12.5</fullName>
    </submittedName>
</protein>